<keyword evidence="2" id="KW-0812">Transmembrane</keyword>
<accession>A0AAN9ZET1</accession>
<name>A0AAN9ZET1_9ORTH</name>
<feature type="compositionally biased region" description="Pro residues" evidence="1">
    <location>
        <begin position="114"/>
        <end position="131"/>
    </location>
</feature>
<keyword evidence="2" id="KW-0472">Membrane</keyword>
<evidence type="ECO:0000313" key="3">
    <source>
        <dbReference type="EMBL" id="KAK7871394.1"/>
    </source>
</evidence>
<feature type="compositionally biased region" description="Low complexity" evidence="1">
    <location>
        <begin position="132"/>
        <end position="147"/>
    </location>
</feature>
<feature type="transmembrane region" description="Helical" evidence="2">
    <location>
        <begin position="40"/>
        <end position="64"/>
    </location>
</feature>
<dbReference type="AlphaFoldDB" id="A0AAN9ZET1"/>
<feature type="transmembrane region" description="Helical" evidence="2">
    <location>
        <begin position="70"/>
        <end position="91"/>
    </location>
</feature>
<comment type="caution">
    <text evidence="3">The sequence shown here is derived from an EMBL/GenBank/DDBJ whole genome shotgun (WGS) entry which is preliminary data.</text>
</comment>
<proteinExistence type="predicted"/>
<keyword evidence="4" id="KW-1185">Reference proteome</keyword>
<gene>
    <name evidence="3" type="ORF">R5R35_006098</name>
</gene>
<keyword evidence="2" id="KW-1133">Transmembrane helix</keyword>
<evidence type="ECO:0000313" key="4">
    <source>
        <dbReference type="Proteomes" id="UP001378592"/>
    </source>
</evidence>
<evidence type="ECO:0000256" key="2">
    <source>
        <dbReference type="SAM" id="Phobius"/>
    </source>
</evidence>
<dbReference type="EMBL" id="JAZDUA010000040">
    <property type="protein sequence ID" value="KAK7871394.1"/>
    <property type="molecule type" value="Genomic_DNA"/>
</dbReference>
<organism evidence="3 4">
    <name type="scientific">Gryllus longicercus</name>
    <dbReference type="NCBI Taxonomy" id="2509291"/>
    <lineage>
        <taxon>Eukaryota</taxon>
        <taxon>Metazoa</taxon>
        <taxon>Ecdysozoa</taxon>
        <taxon>Arthropoda</taxon>
        <taxon>Hexapoda</taxon>
        <taxon>Insecta</taxon>
        <taxon>Pterygota</taxon>
        <taxon>Neoptera</taxon>
        <taxon>Polyneoptera</taxon>
        <taxon>Orthoptera</taxon>
        <taxon>Ensifera</taxon>
        <taxon>Gryllidea</taxon>
        <taxon>Grylloidea</taxon>
        <taxon>Gryllidae</taxon>
        <taxon>Gryllinae</taxon>
        <taxon>Gryllus</taxon>
    </lineage>
</organism>
<protein>
    <submittedName>
        <fullName evidence="3">Uncharacterized protein</fullName>
    </submittedName>
</protein>
<reference evidence="3 4" key="1">
    <citation type="submission" date="2024-03" db="EMBL/GenBank/DDBJ databases">
        <title>The genome assembly and annotation of the cricket Gryllus longicercus Weissman &amp; Gray.</title>
        <authorList>
            <person name="Szrajer S."/>
            <person name="Gray D."/>
            <person name="Ylla G."/>
        </authorList>
    </citation>
    <scope>NUCLEOTIDE SEQUENCE [LARGE SCALE GENOMIC DNA]</scope>
    <source>
        <strain evidence="3">DAG 2021-001</strain>
        <tissue evidence="3">Whole body minus gut</tissue>
    </source>
</reference>
<feature type="region of interest" description="Disordered" evidence="1">
    <location>
        <begin position="99"/>
        <end position="155"/>
    </location>
</feature>
<sequence>MYDCVVTIVVVGIYAAECGVRRLHGDGGLHGMAQGLARWVLAWLVTAGLSLTLYGMAALGLGVVADPASAIAGSLTLGAGLACMQQVYNFYRRLRDAQKASVPPPAPASTAGRPPLPPAPPPPPPPPPSPAPAAARSARLARATASADVDCADCV</sequence>
<evidence type="ECO:0000256" key="1">
    <source>
        <dbReference type="SAM" id="MobiDB-lite"/>
    </source>
</evidence>
<dbReference type="Proteomes" id="UP001378592">
    <property type="component" value="Unassembled WGS sequence"/>
</dbReference>